<name>A0A9W7ELS9_9STRA</name>
<evidence type="ECO:0000313" key="2">
    <source>
        <dbReference type="EMBL" id="GMH81778.1"/>
    </source>
</evidence>
<gene>
    <name evidence="2" type="ORF">TL16_g09041</name>
</gene>
<evidence type="ECO:0000256" key="1">
    <source>
        <dbReference type="SAM" id="Phobius"/>
    </source>
</evidence>
<accession>A0A9W7ELS9</accession>
<feature type="transmembrane region" description="Helical" evidence="1">
    <location>
        <begin position="159"/>
        <end position="179"/>
    </location>
</feature>
<reference evidence="3" key="1">
    <citation type="journal article" date="2023" name="Commun. Biol.">
        <title>Genome analysis of Parmales, the sister group of diatoms, reveals the evolutionary specialization of diatoms from phago-mixotrophs to photoautotrophs.</title>
        <authorList>
            <person name="Ban H."/>
            <person name="Sato S."/>
            <person name="Yoshikawa S."/>
            <person name="Yamada K."/>
            <person name="Nakamura Y."/>
            <person name="Ichinomiya M."/>
            <person name="Sato N."/>
            <person name="Blanc-Mathieu R."/>
            <person name="Endo H."/>
            <person name="Kuwata A."/>
            <person name="Ogata H."/>
        </authorList>
    </citation>
    <scope>NUCLEOTIDE SEQUENCE [LARGE SCALE GENOMIC DNA]</scope>
</reference>
<sequence length="225" mass="24167">MEYSETEKKCVCMDSFTRVGGDGDVGKCTCKACETLMGTKCEPCETAKWKAEIGITSCNLCANTLKGSITVLKNLKLDPGYWRTGLTSIDVCECPVAGACVGGNNSTNYCREGHEGPYSITILILGVGAALSYGLLFCFKKMTKDRKGLGKRLKNGVKILFVAAQITVCLPNVIPAMALPENVKEVIKAASYLNVDLFNMVSVGCWTGGVGYYDKTLYMTLATIG</sequence>
<dbReference type="Proteomes" id="UP001162640">
    <property type="component" value="Unassembled WGS sequence"/>
</dbReference>
<comment type="caution">
    <text evidence="2">The sequence shown here is derived from an EMBL/GenBank/DDBJ whole genome shotgun (WGS) entry which is preliminary data.</text>
</comment>
<feature type="transmembrane region" description="Helical" evidence="1">
    <location>
        <begin position="118"/>
        <end position="139"/>
    </location>
</feature>
<evidence type="ECO:0000313" key="3">
    <source>
        <dbReference type="Proteomes" id="UP001162640"/>
    </source>
</evidence>
<dbReference type="EMBL" id="BLQM01000304">
    <property type="protein sequence ID" value="GMH81778.1"/>
    <property type="molecule type" value="Genomic_DNA"/>
</dbReference>
<protein>
    <submittedName>
        <fullName evidence="2">Uncharacterized protein</fullName>
    </submittedName>
</protein>
<proteinExistence type="predicted"/>
<keyword evidence="1" id="KW-0812">Transmembrane</keyword>
<keyword evidence="1" id="KW-1133">Transmembrane helix</keyword>
<organism evidence="2 3">
    <name type="scientific">Triparma laevis f. inornata</name>
    <dbReference type="NCBI Taxonomy" id="1714386"/>
    <lineage>
        <taxon>Eukaryota</taxon>
        <taxon>Sar</taxon>
        <taxon>Stramenopiles</taxon>
        <taxon>Ochrophyta</taxon>
        <taxon>Bolidophyceae</taxon>
        <taxon>Parmales</taxon>
        <taxon>Triparmaceae</taxon>
        <taxon>Triparma</taxon>
    </lineage>
</organism>
<keyword evidence="1" id="KW-0472">Membrane</keyword>
<dbReference type="AlphaFoldDB" id="A0A9W7ELS9"/>